<dbReference type="Proteomes" id="UP001221757">
    <property type="component" value="Unassembled WGS sequence"/>
</dbReference>
<protein>
    <submittedName>
        <fullName evidence="1">Uncharacterized protein</fullName>
    </submittedName>
</protein>
<proteinExistence type="predicted"/>
<sequence>MAPAAPLDTLNKVIGAILLGSFVNSTLYMLEIAEVVKYFKKCPNDSKMIKTSIVILLPWDHGAIVRDVQDVCEGVHDLINTLPRDDSQCLAVPSPSPLCHTLSRNLA</sequence>
<evidence type="ECO:0000313" key="1">
    <source>
        <dbReference type="EMBL" id="KAJ7701192.1"/>
    </source>
</evidence>
<comment type="caution">
    <text evidence="1">The sequence shown here is derived from an EMBL/GenBank/DDBJ whole genome shotgun (WGS) entry which is preliminary data.</text>
</comment>
<keyword evidence="2" id="KW-1185">Reference proteome</keyword>
<dbReference type="AlphaFoldDB" id="A0AAD7DX12"/>
<name>A0AAD7DX12_MYCRO</name>
<organism evidence="1 2">
    <name type="scientific">Mycena rosella</name>
    <name type="common">Pink bonnet</name>
    <name type="synonym">Agaricus rosellus</name>
    <dbReference type="NCBI Taxonomy" id="1033263"/>
    <lineage>
        <taxon>Eukaryota</taxon>
        <taxon>Fungi</taxon>
        <taxon>Dikarya</taxon>
        <taxon>Basidiomycota</taxon>
        <taxon>Agaricomycotina</taxon>
        <taxon>Agaricomycetes</taxon>
        <taxon>Agaricomycetidae</taxon>
        <taxon>Agaricales</taxon>
        <taxon>Marasmiineae</taxon>
        <taxon>Mycenaceae</taxon>
        <taxon>Mycena</taxon>
    </lineage>
</organism>
<accession>A0AAD7DX12</accession>
<evidence type="ECO:0000313" key="2">
    <source>
        <dbReference type="Proteomes" id="UP001221757"/>
    </source>
</evidence>
<reference evidence="1" key="1">
    <citation type="submission" date="2023-03" db="EMBL/GenBank/DDBJ databases">
        <title>Massive genome expansion in bonnet fungi (Mycena s.s.) driven by repeated elements and novel gene families across ecological guilds.</title>
        <authorList>
            <consortium name="Lawrence Berkeley National Laboratory"/>
            <person name="Harder C.B."/>
            <person name="Miyauchi S."/>
            <person name="Viragh M."/>
            <person name="Kuo A."/>
            <person name="Thoen E."/>
            <person name="Andreopoulos B."/>
            <person name="Lu D."/>
            <person name="Skrede I."/>
            <person name="Drula E."/>
            <person name="Henrissat B."/>
            <person name="Morin E."/>
            <person name="Kohler A."/>
            <person name="Barry K."/>
            <person name="LaButti K."/>
            <person name="Morin E."/>
            <person name="Salamov A."/>
            <person name="Lipzen A."/>
            <person name="Mereny Z."/>
            <person name="Hegedus B."/>
            <person name="Baldrian P."/>
            <person name="Stursova M."/>
            <person name="Weitz H."/>
            <person name="Taylor A."/>
            <person name="Grigoriev I.V."/>
            <person name="Nagy L.G."/>
            <person name="Martin F."/>
            <person name="Kauserud H."/>
        </authorList>
    </citation>
    <scope>NUCLEOTIDE SEQUENCE</scope>
    <source>
        <strain evidence="1">CBHHK067</strain>
    </source>
</reference>
<gene>
    <name evidence="1" type="ORF">B0H17DRAFT_1195478</name>
</gene>
<dbReference type="EMBL" id="JARKIE010000018">
    <property type="protein sequence ID" value="KAJ7701192.1"/>
    <property type="molecule type" value="Genomic_DNA"/>
</dbReference>